<keyword evidence="1" id="KW-0812">Transmembrane</keyword>
<proteinExistence type="predicted"/>
<protein>
    <submittedName>
        <fullName evidence="2">Uncharacterized protein</fullName>
    </submittedName>
</protein>
<sequence>MKRKLLKTVQRINSTAGCLALSVVFASAISALLSGGAEQLIGGGFNIGDKRAYQRLSSLSYASVLLGTAAIALTSCVGASLSYLDEEEKDKQEKTVDLLEESAIIQLSDESALVESEEIQQMFVVEKPSRVFSYYIVKIQGCPSIGGLHLFRFSSHKGLGEDLNTVVSARIDNSQIPDLAVIFEVRYPKQENLVGKSFSSDCADPKQALSRYLQFHYKWIQAKRHSRFQASKIDDCKGCCYFHGDNRVVCGIHADGWDGLDCPDKQLIEGLVQRKWEDWKTVEALNEGLVEAEISRHETSIFLKDKYSGRHFSFDFDGNLLPYSDSIPGFINSLLAYVTYFKTRVIEEKDFSSPEKIAELNKGLVNASVRVEGPNIVVIDRDTRKDHFFRHDGFPINPYCSERPLVLCHHDYNLVLLVDYLRTKNSNNISEV</sequence>
<keyword evidence="1" id="KW-0472">Membrane</keyword>
<dbReference type="AlphaFoldDB" id="A0A846H3K9"/>
<name>A0A846H3K9_9CYAN</name>
<reference evidence="2 3" key="1">
    <citation type="journal article" date="2015" name="Genome Announc.">
        <title>Draft Genome Sequence of Cyanobacterium Hassallia byssoidea Strain VB512170, Isolated from Monuments in India.</title>
        <authorList>
            <person name="Singh D."/>
            <person name="Chandrababunaidu M.M."/>
            <person name="Panda A."/>
            <person name="Sen D."/>
            <person name="Bhattacharyya S."/>
            <person name="Adhikary S.P."/>
            <person name="Tripathy S."/>
        </authorList>
    </citation>
    <scope>NUCLEOTIDE SEQUENCE [LARGE SCALE GENOMIC DNA]</scope>
    <source>
        <strain evidence="2 3">VB512170</strain>
    </source>
</reference>
<accession>A0A846H3K9</accession>
<organism evidence="2 3">
    <name type="scientific">Hassallia byssoidea VB512170</name>
    <dbReference type="NCBI Taxonomy" id="1304833"/>
    <lineage>
        <taxon>Bacteria</taxon>
        <taxon>Bacillati</taxon>
        <taxon>Cyanobacteriota</taxon>
        <taxon>Cyanophyceae</taxon>
        <taxon>Nostocales</taxon>
        <taxon>Tolypothrichaceae</taxon>
        <taxon>Hassallia</taxon>
    </lineage>
</organism>
<evidence type="ECO:0000313" key="3">
    <source>
        <dbReference type="Proteomes" id="UP000031549"/>
    </source>
</evidence>
<comment type="caution">
    <text evidence="2">The sequence shown here is derived from an EMBL/GenBank/DDBJ whole genome shotgun (WGS) entry which is preliminary data.</text>
</comment>
<evidence type="ECO:0000313" key="2">
    <source>
        <dbReference type="EMBL" id="NEU71805.1"/>
    </source>
</evidence>
<dbReference type="EMBL" id="JTCM02000005">
    <property type="protein sequence ID" value="NEU71805.1"/>
    <property type="molecule type" value="Genomic_DNA"/>
</dbReference>
<dbReference type="Proteomes" id="UP000031549">
    <property type="component" value="Unassembled WGS sequence"/>
</dbReference>
<keyword evidence="1" id="KW-1133">Transmembrane helix</keyword>
<keyword evidence="3" id="KW-1185">Reference proteome</keyword>
<feature type="transmembrane region" description="Helical" evidence="1">
    <location>
        <begin position="61"/>
        <end position="84"/>
    </location>
</feature>
<evidence type="ECO:0000256" key="1">
    <source>
        <dbReference type="SAM" id="Phobius"/>
    </source>
</evidence>
<gene>
    <name evidence="2" type="ORF">PI95_004240</name>
</gene>